<evidence type="ECO:0000313" key="2">
    <source>
        <dbReference type="EMBL" id="CCH55390.1"/>
    </source>
</evidence>
<gene>
    <name evidence="2" type="ORF">BN8_04645</name>
</gene>
<keyword evidence="1" id="KW-0732">Signal</keyword>
<dbReference type="EMBL" id="CAIT01000009">
    <property type="protein sequence ID" value="CCH55390.1"/>
    <property type="molecule type" value="Genomic_DNA"/>
</dbReference>
<accession>I2GNB2</accession>
<dbReference type="RefSeq" id="WP_009283958.1">
    <property type="nucleotide sequence ID" value="NZ_CAIT01000009.1"/>
</dbReference>
<evidence type="ECO:0000256" key="1">
    <source>
        <dbReference type="SAM" id="SignalP"/>
    </source>
</evidence>
<feature type="chain" id="PRO_5003659756" description="DUF2961 domain-containing protein" evidence="1">
    <location>
        <begin position="22"/>
        <end position="545"/>
    </location>
</feature>
<dbReference type="AlphaFoldDB" id="I2GNB2"/>
<feature type="signal peptide" evidence="1">
    <location>
        <begin position="1"/>
        <end position="21"/>
    </location>
</feature>
<reference evidence="2 3" key="1">
    <citation type="journal article" date="2012" name="J. Bacteriol.">
        <title>Genome Sequence of the Filamentous Bacterium Fibrisoma limi BUZ 3T.</title>
        <authorList>
            <person name="Filippini M."/>
            <person name="Qi W."/>
            <person name="Jaenicke S."/>
            <person name="Goesmann A."/>
            <person name="Smits T.H."/>
            <person name="Bagheri H.C."/>
        </authorList>
    </citation>
    <scope>NUCLEOTIDE SEQUENCE [LARGE SCALE GENOMIC DNA]</scope>
    <source>
        <strain evidence="3">BUZ 3T</strain>
    </source>
</reference>
<evidence type="ECO:0008006" key="4">
    <source>
        <dbReference type="Google" id="ProtNLM"/>
    </source>
</evidence>
<protein>
    <recommendedName>
        <fullName evidence="4">DUF2961 domain-containing protein</fullName>
    </recommendedName>
</protein>
<keyword evidence="3" id="KW-1185">Reference proteome</keyword>
<dbReference type="eggNOG" id="ENOG5030KGT">
    <property type="taxonomic scope" value="Bacteria"/>
</dbReference>
<dbReference type="STRING" id="1185876.BN8_04645"/>
<sequence>MAYPRLLCVLLIMCSCTGVWGQITLPCQSRCVAYIVKRGPYVPKPPVQKPPPIQLDDEPFTYPVPNEQTEWNGYNTNRIHNKEIGKMFTQESDVLRIEVRKEYGASLQIFDKVTNQYLINFFDQGRESGMSSYSGHEDIPFSDDSPRWKGIGYNPLQAGDDGGNPAPILYQGIVNGWIYTKAQCLSWPHMDARLLPFFYEQWVKLKGNKVHVKVRLTHRRGDNLFHNASQQEWPMMMINGAKTVRFYNGSQPFTGAPTAATNGIERRNGDDYLLHQGTPFGQTEPWQGVEIGANRLIGLYCPGFYRGSYNVAVPWLRDDWEGGNTMTYISNHPMVHLDSENVWLKEYTYVVGTEQQVREFVYAQPRQNTPDFHFRKADGRNGWFIWDGGYDQQEPFVTDNWKVTFTGKTENGVTNAWGTKLMSGYHSFLASEFNSVYIRMAYSGPQTQLHLTWLLNGQAPDGMDPSYPNQNNLRFPKGVRDPNQFVVIPVINDGKMHTYKVSFAGHPMWKDIVQQFEITHGNAYTFLPPGEVIELNYLGVNNPGN</sequence>
<comment type="caution">
    <text evidence="2">The sequence shown here is derived from an EMBL/GenBank/DDBJ whole genome shotgun (WGS) entry which is preliminary data.</text>
</comment>
<proteinExistence type="predicted"/>
<name>I2GNB2_9BACT</name>
<dbReference type="Proteomes" id="UP000009309">
    <property type="component" value="Unassembled WGS sequence"/>
</dbReference>
<organism evidence="2 3">
    <name type="scientific">Fibrisoma limi BUZ 3</name>
    <dbReference type="NCBI Taxonomy" id="1185876"/>
    <lineage>
        <taxon>Bacteria</taxon>
        <taxon>Pseudomonadati</taxon>
        <taxon>Bacteroidota</taxon>
        <taxon>Cytophagia</taxon>
        <taxon>Cytophagales</taxon>
        <taxon>Spirosomataceae</taxon>
        <taxon>Fibrisoma</taxon>
    </lineage>
</organism>
<evidence type="ECO:0000313" key="3">
    <source>
        <dbReference type="Proteomes" id="UP000009309"/>
    </source>
</evidence>
<dbReference type="PROSITE" id="PS51257">
    <property type="entry name" value="PROKAR_LIPOPROTEIN"/>
    <property type="match status" value="1"/>
</dbReference>